<proteinExistence type="predicted"/>
<reference evidence="1" key="1">
    <citation type="submission" date="2024-01" db="EMBL/GenBank/DDBJ databases">
        <title>Bank of Algae and Cyanobacteria of the Azores (BACA) strain genomes.</title>
        <authorList>
            <person name="Luz R."/>
            <person name="Cordeiro R."/>
            <person name="Fonseca A."/>
            <person name="Goncalves V."/>
        </authorList>
    </citation>
    <scope>NUCLEOTIDE SEQUENCE</scope>
    <source>
        <strain evidence="1">BACA0141</strain>
    </source>
</reference>
<dbReference type="EMBL" id="JAZBJZ010000004">
    <property type="protein sequence ID" value="MEE3715481.1"/>
    <property type="molecule type" value="Genomic_DNA"/>
</dbReference>
<keyword evidence="2" id="KW-1185">Reference proteome</keyword>
<dbReference type="RefSeq" id="WP_330481903.1">
    <property type="nucleotide sequence ID" value="NZ_JAZBJZ010000004.1"/>
</dbReference>
<dbReference type="AlphaFoldDB" id="A0AAW9PT74"/>
<name>A0AAW9PT74_9CYAN</name>
<organism evidence="1 2">
    <name type="scientific">Tumidithrix elongata BACA0141</name>
    <dbReference type="NCBI Taxonomy" id="2716417"/>
    <lineage>
        <taxon>Bacteria</taxon>
        <taxon>Bacillati</taxon>
        <taxon>Cyanobacteriota</taxon>
        <taxon>Cyanophyceae</taxon>
        <taxon>Pseudanabaenales</taxon>
        <taxon>Pseudanabaenaceae</taxon>
        <taxon>Tumidithrix</taxon>
        <taxon>Tumidithrix elongata</taxon>
    </lineage>
</organism>
<protein>
    <submittedName>
        <fullName evidence="1">Uncharacterized protein</fullName>
    </submittedName>
</protein>
<dbReference type="Proteomes" id="UP001333818">
    <property type="component" value="Unassembled WGS sequence"/>
</dbReference>
<sequence length="58" mass="6306">MGITNYELGIGNWELGIGNWELRIGNYELGITNWEAFSGLGLGLLAPQAASQLLIRNS</sequence>
<gene>
    <name evidence="1" type="ORF">V2H45_01840</name>
</gene>
<accession>A0AAW9PT74</accession>
<evidence type="ECO:0000313" key="1">
    <source>
        <dbReference type="EMBL" id="MEE3715481.1"/>
    </source>
</evidence>
<evidence type="ECO:0000313" key="2">
    <source>
        <dbReference type="Proteomes" id="UP001333818"/>
    </source>
</evidence>
<comment type="caution">
    <text evidence="1">The sequence shown here is derived from an EMBL/GenBank/DDBJ whole genome shotgun (WGS) entry which is preliminary data.</text>
</comment>